<dbReference type="PaxDb" id="3635-A0A1U8JJR5"/>
<dbReference type="InterPro" id="IPR016024">
    <property type="entry name" value="ARM-type_fold"/>
</dbReference>
<evidence type="ECO:0000259" key="7">
    <source>
        <dbReference type="PROSITE" id="PS50303"/>
    </source>
</evidence>
<evidence type="ECO:0000256" key="1">
    <source>
        <dbReference type="ARBA" id="ARBA00004496"/>
    </source>
</evidence>
<evidence type="ECO:0000256" key="6">
    <source>
        <dbReference type="PROSITE-ProRule" id="PRU00317"/>
    </source>
</evidence>
<dbReference type="KEGG" id="ghi:107907720"/>
<dbReference type="Pfam" id="PF00806">
    <property type="entry name" value="PUF"/>
    <property type="match status" value="8"/>
</dbReference>
<dbReference type="GO" id="GO:0010608">
    <property type="term" value="P:post-transcriptional regulation of gene expression"/>
    <property type="evidence" value="ECO:0000318"/>
    <property type="project" value="GO_Central"/>
</dbReference>
<evidence type="ECO:0000313" key="8">
    <source>
        <dbReference type="Proteomes" id="UP000818029"/>
    </source>
</evidence>
<evidence type="ECO:0000256" key="5">
    <source>
        <dbReference type="ARBA" id="ARBA00022884"/>
    </source>
</evidence>
<proteinExistence type="predicted"/>
<comment type="subcellular location">
    <subcellularLocation>
        <location evidence="1">Cytoplasm</location>
    </subcellularLocation>
</comment>
<feature type="repeat" description="Pumilio" evidence="6">
    <location>
        <begin position="448"/>
        <end position="487"/>
    </location>
</feature>
<keyword evidence="4" id="KW-0810">Translation regulation</keyword>
<dbReference type="PANTHER" id="PTHR12537">
    <property type="entry name" value="RNA BINDING PROTEIN PUMILIO-RELATED"/>
    <property type="match status" value="1"/>
</dbReference>
<dbReference type="GO" id="GO:0006417">
    <property type="term" value="P:regulation of translation"/>
    <property type="evidence" value="ECO:0007669"/>
    <property type="project" value="UniProtKB-KW"/>
</dbReference>
<dbReference type="SMART" id="SM00025">
    <property type="entry name" value="Pumilio"/>
    <property type="match status" value="8"/>
</dbReference>
<dbReference type="GO" id="GO:0005737">
    <property type="term" value="C:cytoplasm"/>
    <property type="evidence" value="ECO:0000318"/>
    <property type="project" value="GO_Central"/>
</dbReference>
<dbReference type="AlphaFoldDB" id="A0A1U8JJR5"/>
<keyword evidence="3" id="KW-0677">Repeat</keyword>
<dbReference type="InterPro" id="IPR033712">
    <property type="entry name" value="Pumilio_RNA-bd"/>
</dbReference>
<accession>A0A1U8JJR5</accession>
<protein>
    <submittedName>
        <fullName evidence="9">Pumilio homolog 12</fullName>
    </submittedName>
</protein>
<keyword evidence="2" id="KW-0963">Cytoplasm</keyword>
<sequence>MEKKDDMEGSQFPFMDMEETTSENPMVRIDNEGLYWSFMKKTTYENRLFLPPYSTPSFRQSPTHGLFQNPTVYSSQRSYPLTPNLPLPSQQSFESLEDSFRRMTLIDHNSSRLQSMRVESAVRGQIGLGFHNEGFGSYDFLGASMVRPPPQRQPSFPGFDVYRQRSRSFNELPYTNRRWPMNTHWGTNNSIWSSNGSQPENPKSNLFPPMYNNRGQEWFTCSSLKELKGRISAVAKDQKGCRFLQKKFDDKIIQREDIDMVISEVKDQLHELMVHQFANYLIQKLFEVINQQQTTELLLVLVTRKQRFMEVCTDTLGTWAVQKLMLRMKSQEQISILLSVLKPIAVTLTNNIHGHHIIDQCISTFSNEDTKHIADEIANNCMDIATDKSGCCVLNQCLSHVQIEARDRMLAEIISNAFILSEHCYGNYVVQFVVGMRLRHVTSNLIMQLRGTYVSLSMNKYGSNVVEKCMKCSSEHASMIIKEIMFDIDFLKVLQDAYGNYVIQSALRVSKGDLYDKLVRFILRHYSVLHSHLFGKMVLDRVKCSKTNRV</sequence>
<keyword evidence="8" id="KW-1185">Reference proteome</keyword>
<dbReference type="GO" id="GO:0003729">
    <property type="term" value="F:mRNA binding"/>
    <property type="evidence" value="ECO:0000318"/>
    <property type="project" value="GO_Central"/>
</dbReference>
<keyword evidence="5" id="KW-0694">RNA-binding</keyword>
<dbReference type="PROSITE" id="PS50302">
    <property type="entry name" value="PUM"/>
    <property type="match status" value="3"/>
</dbReference>
<dbReference type="Gene3D" id="1.25.10.10">
    <property type="entry name" value="Leucine-rich Repeat Variant"/>
    <property type="match status" value="1"/>
</dbReference>
<reference evidence="8" key="1">
    <citation type="journal article" date="2020" name="Nat. Genet.">
        <title>Genomic diversifications of five Gossypium allopolyploid species and their impact on cotton improvement.</title>
        <authorList>
            <person name="Chen Z.J."/>
            <person name="Sreedasyam A."/>
            <person name="Ando A."/>
            <person name="Song Q."/>
            <person name="De Santiago L.M."/>
            <person name="Hulse-Kemp A.M."/>
            <person name="Ding M."/>
            <person name="Ye W."/>
            <person name="Kirkbride R.C."/>
            <person name="Jenkins J."/>
            <person name="Plott C."/>
            <person name="Lovell J."/>
            <person name="Lin Y.M."/>
            <person name="Vaughn R."/>
            <person name="Liu B."/>
            <person name="Simpson S."/>
            <person name="Scheffler B.E."/>
            <person name="Wen L."/>
            <person name="Saski C.A."/>
            <person name="Grover C.E."/>
            <person name="Hu G."/>
            <person name="Conover J.L."/>
            <person name="Carlson J.W."/>
            <person name="Shu S."/>
            <person name="Boston L.B."/>
            <person name="Williams M."/>
            <person name="Peterson D.G."/>
            <person name="McGee K."/>
            <person name="Jones D.C."/>
            <person name="Wendel J.F."/>
            <person name="Stelly D.M."/>
            <person name="Grimwood J."/>
            <person name="Schmutz J."/>
        </authorList>
    </citation>
    <scope>NUCLEOTIDE SEQUENCE [LARGE SCALE GENOMIC DNA]</scope>
    <source>
        <strain evidence="8">cv. TM-1</strain>
    </source>
</reference>
<organism evidence="8 9">
    <name type="scientific">Gossypium hirsutum</name>
    <name type="common">Upland cotton</name>
    <name type="synonym">Gossypium mexicanum</name>
    <dbReference type="NCBI Taxonomy" id="3635"/>
    <lineage>
        <taxon>Eukaryota</taxon>
        <taxon>Viridiplantae</taxon>
        <taxon>Streptophyta</taxon>
        <taxon>Embryophyta</taxon>
        <taxon>Tracheophyta</taxon>
        <taxon>Spermatophyta</taxon>
        <taxon>Magnoliopsida</taxon>
        <taxon>eudicotyledons</taxon>
        <taxon>Gunneridae</taxon>
        <taxon>Pentapetalae</taxon>
        <taxon>rosids</taxon>
        <taxon>malvids</taxon>
        <taxon>Malvales</taxon>
        <taxon>Malvaceae</taxon>
        <taxon>Malvoideae</taxon>
        <taxon>Gossypium</taxon>
    </lineage>
</organism>
<feature type="domain" description="PUM-HD" evidence="7">
    <location>
        <begin position="202"/>
        <end position="546"/>
    </location>
</feature>
<reference evidence="9" key="2">
    <citation type="submission" date="2025-08" db="UniProtKB">
        <authorList>
            <consortium name="RefSeq"/>
        </authorList>
    </citation>
    <scope>IDENTIFICATION</scope>
</reference>
<evidence type="ECO:0000313" key="9">
    <source>
        <dbReference type="RefSeq" id="XP_016690537.2"/>
    </source>
</evidence>
<feature type="repeat" description="Pumilio" evidence="6">
    <location>
        <begin position="376"/>
        <end position="411"/>
    </location>
</feature>
<gene>
    <name evidence="9" type="primary">LOC107907720</name>
</gene>
<dbReference type="RefSeq" id="XP_016690537.2">
    <property type="nucleotide sequence ID" value="XM_016835048.2"/>
</dbReference>
<evidence type="ECO:0000256" key="3">
    <source>
        <dbReference type="ARBA" id="ARBA00022737"/>
    </source>
</evidence>
<dbReference type="SUPFAM" id="SSF48371">
    <property type="entry name" value="ARM repeat"/>
    <property type="match status" value="1"/>
</dbReference>
<evidence type="ECO:0000256" key="4">
    <source>
        <dbReference type="ARBA" id="ARBA00022845"/>
    </source>
</evidence>
<dbReference type="PROSITE" id="PS50303">
    <property type="entry name" value="PUM_HD"/>
    <property type="match status" value="1"/>
</dbReference>
<dbReference type="CDD" id="cd07920">
    <property type="entry name" value="Pumilio"/>
    <property type="match status" value="1"/>
</dbReference>
<dbReference type="InterPro" id="IPR011989">
    <property type="entry name" value="ARM-like"/>
</dbReference>
<evidence type="ECO:0000256" key="2">
    <source>
        <dbReference type="ARBA" id="ARBA00022490"/>
    </source>
</evidence>
<dbReference type="Proteomes" id="UP000818029">
    <property type="component" value="Chromosome D02"/>
</dbReference>
<dbReference type="InterPro" id="IPR033133">
    <property type="entry name" value="PUM-HD"/>
</dbReference>
<name>A0A1U8JJR5_GOSHI</name>
<dbReference type="PANTHER" id="PTHR12537:SF129">
    <property type="entry name" value="PUMILIO HOMOLOG 15-LIKE"/>
    <property type="match status" value="1"/>
</dbReference>
<dbReference type="GeneID" id="107907720"/>
<feature type="repeat" description="Pumilio" evidence="6">
    <location>
        <begin position="264"/>
        <end position="300"/>
    </location>
</feature>
<dbReference type="InterPro" id="IPR001313">
    <property type="entry name" value="Pumilio_RNA-bd_rpt"/>
</dbReference>